<evidence type="ECO:0000313" key="1">
    <source>
        <dbReference type="EMBL" id="PNI98275.1"/>
    </source>
</evidence>
<name>A0A2J8QPS1_PANTR</name>
<dbReference type="SMR" id="A0A2J8QPS1"/>
<dbReference type="EMBL" id="NBAG03000025">
    <property type="protein sequence ID" value="PNI98275.1"/>
    <property type="molecule type" value="Genomic_DNA"/>
</dbReference>
<sequence length="53" mass="6462">MEMRWFLSKIQDDFRGGKINLEKTQRLLEKLDIRCSYIHVKQIFKLGKHTKCH</sequence>
<dbReference type="AlphaFoldDB" id="A0A2J8QPS1"/>
<accession>A0A2J8QPS1</accession>
<organism evidence="1">
    <name type="scientific">Pan troglodytes</name>
    <name type="common">Chimpanzee</name>
    <dbReference type="NCBI Taxonomy" id="9598"/>
    <lineage>
        <taxon>Eukaryota</taxon>
        <taxon>Metazoa</taxon>
        <taxon>Chordata</taxon>
        <taxon>Craniata</taxon>
        <taxon>Vertebrata</taxon>
        <taxon>Euteleostomi</taxon>
        <taxon>Mammalia</taxon>
        <taxon>Eutheria</taxon>
        <taxon>Euarchontoglires</taxon>
        <taxon>Primates</taxon>
        <taxon>Haplorrhini</taxon>
        <taxon>Catarrhini</taxon>
        <taxon>Hominidae</taxon>
        <taxon>Pan</taxon>
    </lineage>
</organism>
<comment type="caution">
    <text evidence="1">The sequence shown here is derived from an EMBL/GenBank/DDBJ whole genome shotgun (WGS) entry which is preliminary data.</text>
</comment>
<gene>
    <name evidence="1" type="ORF">CK820_G0019128</name>
</gene>
<proteinExistence type="predicted"/>
<reference evidence="1" key="1">
    <citation type="submission" date="2017-12" db="EMBL/GenBank/DDBJ databases">
        <title>High-resolution comparative analysis of great ape genomes.</title>
        <authorList>
            <person name="Pollen A."/>
            <person name="Hastie A."/>
            <person name="Hormozdiari F."/>
            <person name="Dougherty M."/>
            <person name="Liu R."/>
            <person name="Chaisson M."/>
            <person name="Hoppe E."/>
            <person name="Hill C."/>
            <person name="Pang A."/>
            <person name="Hillier L."/>
            <person name="Baker C."/>
            <person name="Armstrong J."/>
            <person name="Shendure J."/>
            <person name="Paten B."/>
            <person name="Wilson R."/>
            <person name="Chao H."/>
            <person name="Schneider V."/>
            <person name="Ventura M."/>
            <person name="Kronenberg Z."/>
            <person name="Murali S."/>
            <person name="Gordon D."/>
            <person name="Cantsilieris S."/>
            <person name="Munson K."/>
            <person name="Nelson B."/>
            <person name="Raja A."/>
            <person name="Underwood J."/>
            <person name="Diekhans M."/>
            <person name="Fiddes I."/>
            <person name="Haussler D."/>
            <person name="Eichler E."/>
        </authorList>
    </citation>
    <scope>NUCLEOTIDE SEQUENCE [LARGE SCALE GENOMIC DNA]</scope>
    <source>
        <strain evidence="1">Yerkes chimp pedigree #C0471</strain>
    </source>
</reference>
<protein>
    <submittedName>
        <fullName evidence="1">PLCZ1 isoform 9</fullName>
    </submittedName>
</protein>